<name>A0A916RDA0_9HYPH</name>
<dbReference type="AlphaFoldDB" id="A0A916RDA0"/>
<dbReference type="EMBL" id="BMKB01000003">
    <property type="protein sequence ID" value="GGA53056.1"/>
    <property type="molecule type" value="Genomic_DNA"/>
</dbReference>
<dbReference type="OrthoDB" id="71876at2"/>
<organism evidence="2 3">
    <name type="scientific">Pelagibacterium lentulum</name>
    <dbReference type="NCBI Taxonomy" id="2029865"/>
    <lineage>
        <taxon>Bacteria</taxon>
        <taxon>Pseudomonadati</taxon>
        <taxon>Pseudomonadota</taxon>
        <taxon>Alphaproteobacteria</taxon>
        <taxon>Hyphomicrobiales</taxon>
        <taxon>Devosiaceae</taxon>
        <taxon>Pelagibacterium</taxon>
    </lineage>
</organism>
<evidence type="ECO:0000256" key="1">
    <source>
        <dbReference type="SAM" id="SignalP"/>
    </source>
</evidence>
<proteinExistence type="predicted"/>
<dbReference type="RefSeq" id="WP_127071006.1">
    <property type="nucleotide sequence ID" value="NZ_BMKB01000003.1"/>
</dbReference>
<dbReference type="Proteomes" id="UP000596977">
    <property type="component" value="Unassembled WGS sequence"/>
</dbReference>
<evidence type="ECO:0000313" key="2">
    <source>
        <dbReference type="EMBL" id="GGA53056.1"/>
    </source>
</evidence>
<gene>
    <name evidence="2" type="ORF">GCM10011499_23980</name>
</gene>
<evidence type="ECO:0000313" key="3">
    <source>
        <dbReference type="Proteomes" id="UP000596977"/>
    </source>
</evidence>
<keyword evidence="3" id="KW-1185">Reference proteome</keyword>
<feature type="signal peptide" evidence="1">
    <location>
        <begin position="1"/>
        <end position="24"/>
    </location>
</feature>
<reference evidence="2 3" key="1">
    <citation type="journal article" date="2014" name="Int. J. Syst. Evol. Microbiol.">
        <title>Complete genome sequence of Corynebacterium casei LMG S-19264T (=DSM 44701T), isolated from a smear-ripened cheese.</title>
        <authorList>
            <consortium name="US DOE Joint Genome Institute (JGI-PGF)"/>
            <person name="Walter F."/>
            <person name="Albersmeier A."/>
            <person name="Kalinowski J."/>
            <person name="Ruckert C."/>
        </authorList>
    </citation>
    <scope>NUCLEOTIDE SEQUENCE [LARGE SCALE GENOMIC DNA]</scope>
    <source>
        <strain evidence="2 3">CGMCC 1.15896</strain>
    </source>
</reference>
<keyword evidence="1" id="KW-0732">Signal</keyword>
<comment type="caution">
    <text evidence="2">The sequence shown here is derived from an EMBL/GenBank/DDBJ whole genome shotgun (WGS) entry which is preliminary data.</text>
</comment>
<feature type="chain" id="PRO_5036825713" evidence="1">
    <location>
        <begin position="25"/>
        <end position="147"/>
    </location>
</feature>
<protein>
    <submittedName>
        <fullName evidence="2">Uncharacterized protein</fullName>
    </submittedName>
</protein>
<sequence length="147" mass="15985">MLRHSAALGIASLLALSGTSPSLAQNVHTSRLYEQVLENVEIALPGHVLDSFGIVRLDKNQSSRITMDVPGGISVQIMGDCDKDCVDLDLMVYGAEGKLLGEDRLEDFYPIVNFQSGQGGRIELVLDLVDCAATYCYAAYTVFLEEQ</sequence>
<accession>A0A916RDA0</accession>